<sequence length="270" mass="29970">MRSFLVQQVLAAGFLAATATAVTPVSDADMTNLLKHDGIGLAMKAQPMFFFGQLEKYPSCIPTTVMSKGQLTPPSDLCEWPDVSCQCVKPGVPVGNPSPSFPVYFSYKKCSETSVRVAYNLFWTKDGAKDKDLPGVSLGHAYDWERAIVVWEKAKDDGQWRPKELLLSQHAGYGRLEWANIHNTFNEEDGGKPRGGADGRTKLDHPKAYTGVGDQLFDNAFRSDDWWYYPQRKNYIRADKSTKVGKFIASFNWGEADSTPPKVADGLCKA</sequence>
<reference evidence="3" key="1">
    <citation type="submission" date="2024-06" db="EMBL/GenBank/DDBJ databases">
        <title>Draft Genome Sequences of Epichloe bromicola Strains Isolated from Elymus ciliaris.</title>
        <authorList>
            <consortium name="Epichloe bromicola genome sequencing consortium"/>
            <person name="Miura A."/>
            <person name="Imano S."/>
            <person name="Ashida A."/>
            <person name="Sato I."/>
            <person name="Chiba S."/>
            <person name="Tanaka A."/>
            <person name="Camagna M."/>
            <person name="Takemoto D."/>
        </authorList>
    </citation>
    <scope>NUCLEOTIDE SEQUENCE [LARGE SCALE GENOMIC DNA]</scope>
    <source>
        <strain evidence="3">DP</strain>
    </source>
</reference>
<dbReference type="Proteomes" id="UP001562357">
    <property type="component" value="Unassembled WGS sequence"/>
</dbReference>
<feature type="signal peptide" evidence="1">
    <location>
        <begin position="1"/>
        <end position="21"/>
    </location>
</feature>
<comment type="caution">
    <text evidence="2">The sequence shown here is derived from an EMBL/GenBank/DDBJ whole genome shotgun (WGS) entry which is preliminary data.</text>
</comment>
<keyword evidence="1" id="KW-0732">Signal</keyword>
<dbReference type="EMBL" id="BAAFGZ010000455">
    <property type="protein sequence ID" value="GAB0138644.1"/>
    <property type="molecule type" value="Genomic_DNA"/>
</dbReference>
<organism evidence="2 3">
    <name type="scientific">Epichloe bromicola</name>
    <dbReference type="NCBI Taxonomy" id="79588"/>
    <lineage>
        <taxon>Eukaryota</taxon>
        <taxon>Fungi</taxon>
        <taxon>Dikarya</taxon>
        <taxon>Ascomycota</taxon>
        <taxon>Pezizomycotina</taxon>
        <taxon>Sordariomycetes</taxon>
        <taxon>Hypocreomycetidae</taxon>
        <taxon>Hypocreales</taxon>
        <taxon>Clavicipitaceae</taxon>
        <taxon>Epichloe</taxon>
    </lineage>
</organism>
<keyword evidence="3" id="KW-1185">Reference proteome</keyword>
<feature type="chain" id="PRO_5046337198" evidence="1">
    <location>
        <begin position="22"/>
        <end position="270"/>
    </location>
</feature>
<protein>
    <submittedName>
        <fullName evidence="2">Uncharacterized protein</fullName>
    </submittedName>
</protein>
<evidence type="ECO:0000313" key="2">
    <source>
        <dbReference type="EMBL" id="GAB0138644.1"/>
    </source>
</evidence>
<name>A0ABQ0CYX1_9HYPO</name>
<evidence type="ECO:0000256" key="1">
    <source>
        <dbReference type="SAM" id="SignalP"/>
    </source>
</evidence>
<accession>A0ABQ0CYX1</accession>
<evidence type="ECO:0000313" key="3">
    <source>
        <dbReference type="Proteomes" id="UP001562357"/>
    </source>
</evidence>
<proteinExistence type="predicted"/>
<gene>
    <name evidence="2" type="primary">g6870</name>
    <name evidence="2" type="ORF">EsDP_00006870</name>
</gene>